<feature type="region of interest" description="Disordered" evidence="1">
    <location>
        <begin position="12"/>
        <end position="43"/>
    </location>
</feature>
<evidence type="ECO:0000256" key="1">
    <source>
        <dbReference type="SAM" id="MobiDB-lite"/>
    </source>
</evidence>
<proteinExistence type="predicted"/>
<sequence length="43" mass="5205">MFYFAHVAHQIRESLRRRRKPTTSDQAFVGNDSGRRSRYGHRR</sequence>
<comment type="caution">
    <text evidence="2">The sequence shown here is derived from an EMBL/GenBank/DDBJ whole genome shotgun (WGS) entry which is preliminary data.</text>
</comment>
<dbReference type="Gramene" id="mRNA:HanXRQr2_Chr03g0138061">
    <property type="protein sequence ID" value="mRNA:HanXRQr2_Chr03g0138061"/>
    <property type="gene ID" value="HanXRQr2_Chr03g0138061"/>
</dbReference>
<evidence type="ECO:0000313" key="3">
    <source>
        <dbReference type="Proteomes" id="UP000215914"/>
    </source>
</evidence>
<dbReference type="EMBL" id="MNCJ02000318">
    <property type="protein sequence ID" value="KAF5816781.1"/>
    <property type="molecule type" value="Genomic_DNA"/>
</dbReference>
<reference evidence="2" key="1">
    <citation type="journal article" date="2017" name="Nature">
        <title>The sunflower genome provides insights into oil metabolism, flowering and Asterid evolution.</title>
        <authorList>
            <person name="Badouin H."/>
            <person name="Gouzy J."/>
            <person name="Grassa C.J."/>
            <person name="Murat F."/>
            <person name="Staton S.E."/>
            <person name="Cottret L."/>
            <person name="Lelandais-Briere C."/>
            <person name="Owens G.L."/>
            <person name="Carrere S."/>
            <person name="Mayjonade B."/>
            <person name="Legrand L."/>
            <person name="Gill N."/>
            <person name="Kane N.C."/>
            <person name="Bowers J.E."/>
            <person name="Hubner S."/>
            <person name="Bellec A."/>
            <person name="Berard A."/>
            <person name="Berges H."/>
            <person name="Blanchet N."/>
            <person name="Boniface M.C."/>
            <person name="Brunel D."/>
            <person name="Catrice O."/>
            <person name="Chaidir N."/>
            <person name="Claudel C."/>
            <person name="Donnadieu C."/>
            <person name="Faraut T."/>
            <person name="Fievet G."/>
            <person name="Helmstetter N."/>
            <person name="King M."/>
            <person name="Knapp S.J."/>
            <person name="Lai Z."/>
            <person name="Le Paslier M.C."/>
            <person name="Lippi Y."/>
            <person name="Lorenzon L."/>
            <person name="Mandel J.R."/>
            <person name="Marage G."/>
            <person name="Marchand G."/>
            <person name="Marquand E."/>
            <person name="Bret-Mestries E."/>
            <person name="Morien E."/>
            <person name="Nambeesan S."/>
            <person name="Nguyen T."/>
            <person name="Pegot-Espagnet P."/>
            <person name="Pouilly N."/>
            <person name="Raftis F."/>
            <person name="Sallet E."/>
            <person name="Schiex T."/>
            <person name="Thomas J."/>
            <person name="Vandecasteele C."/>
            <person name="Vares D."/>
            <person name="Vear F."/>
            <person name="Vautrin S."/>
            <person name="Crespi M."/>
            <person name="Mangin B."/>
            <person name="Burke J.M."/>
            <person name="Salse J."/>
            <person name="Munos S."/>
            <person name="Vincourt P."/>
            <person name="Rieseberg L.H."/>
            <person name="Langlade N.B."/>
        </authorList>
    </citation>
    <scope>NUCLEOTIDE SEQUENCE</scope>
    <source>
        <tissue evidence="2">Leaves</tissue>
    </source>
</reference>
<keyword evidence="3" id="KW-1185">Reference proteome</keyword>
<dbReference type="AlphaFoldDB" id="A0A9K3JKJ8"/>
<name>A0A9K3JKJ8_HELAN</name>
<accession>A0A9K3JKJ8</accession>
<dbReference type="Proteomes" id="UP000215914">
    <property type="component" value="Unassembled WGS sequence"/>
</dbReference>
<organism evidence="2 3">
    <name type="scientific">Helianthus annuus</name>
    <name type="common">Common sunflower</name>
    <dbReference type="NCBI Taxonomy" id="4232"/>
    <lineage>
        <taxon>Eukaryota</taxon>
        <taxon>Viridiplantae</taxon>
        <taxon>Streptophyta</taxon>
        <taxon>Embryophyta</taxon>
        <taxon>Tracheophyta</taxon>
        <taxon>Spermatophyta</taxon>
        <taxon>Magnoliopsida</taxon>
        <taxon>eudicotyledons</taxon>
        <taxon>Gunneridae</taxon>
        <taxon>Pentapetalae</taxon>
        <taxon>asterids</taxon>
        <taxon>campanulids</taxon>
        <taxon>Asterales</taxon>
        <taxon>Asteraceae</taxon>
        <taxon>Asteroideae</taxon>
        <taxon>Heliantheae alliance</taxon>
        <taxon>Heliantheae</taxon>
        <taxon>Helianthus</taxon>
    </lineage>
</organism>
<evidence type="ECO:0000313" key="2">
    <source>
        <dbReference type="EMBL" id="KAF5816781.1"/>
    </source>
</evidence>
<reference evidence="2" key="2">
    <citation type="submission" date="2020-06" db="EMBL/GenBank/DDBJ databases">
        <title>Helianthus annuus Genome sequencing and assembly Release 2.</title>
        <authorList>
            <person name="Gouzy J."/>
            <person name="Langlade N."/>
            <person name="Munos S."/>
        </authorList>
    </citation>
    <scope>NUCLEOTIDE SEQUENCE</scope>
    <source>
        <tissue evidence="2">Leaves</tissue>
    </source>
</reference>
<gene>
    <name evidence="2" type="ORF">HanXRQr2_Chr03g0138061</name>
</gene>
<protein>
    <submittedName>
        <fullName evidence="2">Uncharacterized protein</fullName>
    </submittedName>
</protein>